<gene>
    <name evidence="2" type="ORF">M501DRAFT_993039</name>
</gene>
<sequence length="147" mass="16508">MHLAVREVDEYGLGAYFPLSATARCYRAAALALANGEVTERIEELWNDLLRRHTSPSTEEVSDKLAPNTAEASGESTEEERKQRAISKAEVLQSRENICEQANEDMVCMTFLRLKLGDGSEMPGTVLLSTWKYGGPNRDEVLREYRP</sequence>
<reference evidence="2" key="1">
    <citation type="journal article" date="2020" name="Stud. Mycol.">
        <title>101 Dothideomycetes genomes: a test case for predicting lifestyles and emergence of pathogens.</title>
        <authorList>
            <person name="Haridas S."/>
            <person name="Albert R."/>
            <person name="Binder M."/>
            <person name="Bloem J."/>
            <person name="Labutti K."/>
            <person name="Salamov A."/>
            <person name="Andreopoulos B."/>
            <person name="Baker S."/>
            <person name="Barry K."/>
            <person name="Bills G."/>
            <person name="Bluhm B."/>
            <person name="Cannon C."/>
            <person name="Castanera R."/>
            <person name="Culley D."/>
            <person name="Daum C."/>
            <person name="Ezra D."/>
            <person name="Gonzalez J."/>
            <person name="Henrissat B."/>
            <person name="Kuo A."/>
            <person name="Liang C."/>
            <person name="Lipzen A."/>
            <person name="Lutzoni F."/>
            <person name="Magnuson J."/>
            <person name="Mondo S."/>
            <person name="Nolan M."/>
            <person name="Ohm R."/>
            <person name="Pangilinan J."/>
            <person name="Park H.-J."/>
            <person name="Ramirez L."/>
            <person name="Alfaro M."/>
            <person name="Sun H."/>
            <person name="Tritt A."/>
            <person name="Yoshinaga Y."/>
            <person name="Zwiers L.-H."/>
            <person name="Turgeon B."/>
            <person name="Goodwin S."/>
            <person name="Spatafora J."/>
            <person name="Crous P."/>
            <person name="Grigoriev I."/>
        </authorList>
    </citation>
    <scope>NUCLEOTIDE SEQUENCE</scope>
    <source>
        <strain evidence="2">CBS 101060</strain>
    </source>
</reference>
<name>A0A9P4SAB8_9PEZI</name>
<dbReference type="Proteomes" id="UP000799429">
    <property type="component" value="Unassembled WGS sequence"/>
</dbReference>
<feature type="region of interest" description="Disordered" evidence="1">
    <location>
        <begin position="53"/>
        <end position="87"/>
    </location>
</feature>
<proteinExistence type="predicted"/>
<dbReference type="OrthoDB" id="61110at2759"/>
<dbReference type="EMBL" id="MU006097">
    <property type="protein sequence ID" value="KAF2838177.1"/>
    <property type="molecule type" value="Genomic_DNA"/>
</dbReference>
<protein>
    <submittedName>
        <fullName evidence="2">Uncharacterized protein</fullName>
    </submittedName>
</protein>
<dbReference type="AlphaFoldDB" id="A0A9P4SAB8"/>
<evidence type="ECO:0000313" key="3">
    <source>
        <dbReference type="Proteomes" id="UP000799429"/>
    </source>
</evidence>
<comment type="caution">
    <text evidence="2">The sequence shown here is derived from an EMBL/GenBank/DDBJ whole genome shotgun (WGS) entry which is preliminary data.</text>
</comment>
<evidence type="ECO:0000256" key="1">
    <source>
        <dbReference type="SAM" id="MobiDB-lite"/>
    </source>
</evidence>
<organism evidence="2 3">
    <name type="scientific">Patellaria atrata CBS 101060</name>
    <dbReference type="NCBI Taxonomy" id="1346257"/>
    <lineage>
        <taxon>Eukaryota</taxon>
        <taxon>Fungi</taxon>
        <taxon>Dikarya</taxon>
        <taxon>Ascomycota</taxon>
        <taxon>Pezizomycotina</taxon>
        <taxon>Dothideomycetes</taxon>
        <taxon>Dothideomycetes incertae sedis</taxon>
        <taxon>Patellariales</taxon>
        <taxon>Patellariaceae</taxon>
        <taxon>Patellaria</taxon>
    </lineage>
</organism>
<keyword evidence="3" id="KW-1185">Reference proteome</keyword>
<evidence type="ECO:0000313" key="2">
    <source>
        <dbReference type="EMBL" id="KAF2838177.1"/>
    </source>
</evidence>
<accession>A0A9P4SAB8</accession>